<dbReference type="InterPro" id="IPR011033">
    <property type="entry name" value="PRC_barrel-like_sf"/>
</dbReference>
<dbReference type="InterPro" id="IPR056792">
    <property type="entry name" value="PRC_RimM"/>
</dbReference>
<proteinExistence type="inferred from homology"/>
<protein>
    <recommendedName>
        <fullName evidence="5">Ribosome maturation factor RimM</fullName>
    </recommendedName>
</protein>
<dbReference type="GO" id="GO:0005737">
    <property type="term" value="C:cytoplasm"/>
    <property type="evidence" value="ECO:0007669"/>
    <property type="project" value="UniProtKB-SubCell"/>
</dbReference>
<dbReference type="SUPFAM" id="SSF50346">
    <property type="entry name" value="PRC-barrel domain"/>
    <property type="match status" value="1"/>
</dbReference>
<keyword evidence="10" id="KW-1185">Reference proteome</keyword>
<evidence type="ECO:0000313" key="9">
    <source>
        <dbReference type="EMBL" id="AGW14835.1"/>
    </source>
</evidence>
<dbReference type="GO" id="GO:0006364">
    <property type="term" value="P:rRNA processing"/>
    <property type="evidence" value="ECO:0007669"/>
    <property type="project" value="UniProtKB-UniRule"/>
</dbReference>
<dbReference type="Proteomes" id="UP000016587">
    <property type="component" value="Chromosome"/>
</dbReference>
<feature type="domain" description="RimM N-terminal" evidence="7">
    <location>
        <begin position="7"/>
        <end position="91"/>
    </location>
</feature>
<dbReference type="HOGENOM" id="CLU_077636_0_0_7"/>
<evidence type="ECO:0000256" key="5">
    <source>
        <dbReference type="HAMAP-Rule" id="MF_00014"/>
    </source>
</evidence>
<feature type="domain" description="Ribosome maturation factor RimM PRC barrel" evidence="8">
    <location>
        <begin position="105"/>
        <end position="172"/>
    </location>
</feature>
<reference evidence="9 10" key="1">
    <citation type="journal article" date="2013" name="J. Bacteriol.">
        <title>Roles of HynAB and Ech, the only two hydrogenases found in the model sulfate reducer Desulfovibrio gigas.</title>
        <authorList>
            <person name="Morais-Silva F.O."/>
            <person name="Santos C.I."/>
            <person name="Rodrigues R."/>
            <person name="Pereira I.A."/>
            <person name="Rodrigues-Pousada C."/>
        </authorList>
    </citation>
    <scope>NUCLEOTIDE SEQUENCE [LARGE SCALE GENOMIC DNA]</scope>
    <source>
        <strain evidence="10">ATCC 19364 / DSM 1382 / NCIMB 9332 / VKM B-1759</strain>
    </source>
</reference>
<dbReference type="OrthoDB" id="5381335at2"/>
<dbReference type="InterPro" id="IPR036976">
    <property type="entry name" value="RimM_N_sf"/>
</dbReference>
<gene>
    <name evidence="5" type="primary">rimM</name>
    <name evidence="9" type="ORF">DGI_3121</name>
</gene>
<dbReference type="InterPro" id="IPR009000">
    <property type="entry name" value="Transl_B-barrel_sf"/>
</dbReference>
<accession>T2GE17</accession>
<name>T2GE17_MEGG1</name>
<evidence type="ECO:0000256" key="6">
    <source>
        <dbReference type="SAM" id="MobiDB-lite"/>
    </source>
</evidence>
<comment type="subcellular location">
    <subcellularLocation>
        <location evidence="5">Cytoplasm</location>
    </subcellularLocation>
</comment>
<dbReference type="GO" id="GO:0043022">
    <property type="term" value="F:ribosome binding"/>
    <property type="evidence" value="ECO:0007669"/>
    <property type="project" value="InterPro"/>
</dbReference>
<dbReference type="PATRIC" id="fig|1121448.10.peg.3082"/>
<dbReference type="RefSeq" id="WP_021761918.1">
    <property type="nucleotide sequence ID" value="NC_022444.1"/>
</dbReference>
<dbReference type="HAMAP" id="MF_00014">
    <property type="entry name" value="Ribosome_mat_RimM"/>
    <property type="match status" value="1"/>
</dbReference>
<dbReference type="SUPFAM" id="SSF50447">
    <property type="entry name" value="Translation proteins"/>
    <property type="match status" value="1"/>
</dbReference>
<sequence length="204" mass="22128">MASQLVLGRVLKPHGVRGELKCACHAEDVEAFVALERVWLARGQAAPRAFAVRKVRMASPAEQVVLLLLEGIADRTQAEAWRDADILVDAADLPPPDDDEVYIEDLLGAAVLLADGTPLGIFEHLLETAEEYDVWAIRSPGGQEILFPAHEDFLVEVDAATQRIVIDPPPGLVDIYLAESSSEPLPKEARHDQSARPDGSGETP</sequence>
<comment type="function">
    <text evidence="5">An accessory protein needed during the final step in the assembly of 30S ribosomal subunit, possibly for assembly of the head region. Essential for efficient processing of 16S rRNA. May be needed both before and after RbfA during the maturation of 16S rRNA. It has affinity for free ribosomal 30S subunits but not for 70S ribosomes.</text>
</comment>
<evidence type="ECO:0000256" key="4">
    <source>
        <dbReference type="ARBA" id="ARBA00023186"/>
    </source>
</evidence>
<dbReference type="Gene3D" id="2.40.30.60">
    <property type="entry name" value="RimM"/>
    <property type="match status" value="1"/>
</dbReference>
<dbReference type="PANTHER" id="PTHR33692">
    <property type="entry name" value="RIBOSOME MATURATION FACTOR RIMM"/>
    <property type="match status" value="1"/>
</dbReference>
<evidence type="ECO:0000313" key="10">
    <source>
        <dbReference type="Proteomes" id="UP000016587"/>
    </source>
</evidence>
<keyword evidence="1 5" id="KW-0963">Cytoplasm</keyword>
<dbReference type="Pfam" id="PF24986">
    <property type="entry name" value="PRC_RimM"/>
    <property type="match status" value="1"/>
</dbReference>
<reference evidence="10" key="2">
    <citation type="submission" date="2013-07" db="EMBL/GenBank/DDBJ databases">
        <authorList>
            <person name="Morais-Silva F.O."/>
            <person name="Rezende A.M."/>
            <person name="Pimentel C."/>
            <person name="Resende D.M."/>
            <person name="Santos C.I."/>
            <person name="Clemente C."/>
            <person name="de Oliveira L.M."/>
            <person name="da Silva S.M."/>
            <person name="Costa D.A."/>
            <person name="Varela-Raposo A."/>
            <person name="Horacio E.C.A."/>
            <person name="Matos M."/>
            <person name="Flores O."/>
            <person name="Ruiz J.C."/>
            <person name="Rodrigues-Pousada C."/>
        </authorList>
    </citation>
    <scope>NUCLEOTIDE SEQUENCE [LARGE SCALE GENOMIC DNA]</scope>
    <source>
        <strain evidence="10">ATCC 19364 / DSM 1382 / NCIMB 9332 / VKM B-1759</strain>
    </source>
</reference>
<dbReference type="GO" id="GO:0042274">
    <property type="term" value="P:ribosomal small subunit biogenesis"/>
    <property type="evidence" value="ECO:0007669"/>
    <property type="project" value="UniProtKB-UniRule"/>
</dbReference>
<evidence type="ECO:0000259" key="8">
    <source>
        <dbReference type="Pfam" id="PF24986"/>
    </source>
</evidence>
<dbReference type="eggNOG" id="COG0806">
    <property type="taxonomic scope" value="Bacteria"/>
</dbReference>
<keyword evidence="3 5" id="KW-0698">rRNA processing</keyword>
<dbReference type="GO" id="GO:0005840">
    <property type="term" value="C:ribosome"/>
    <property type="evidence" value="ECO:0007669"/>
    <property type="project" value="InterPro"/>
</dbReference>
<dbReference type="NCBIfam" id="TIGR02273">
    <property type="entry name" value="16S_RimM"/>
    <property type="match status" value="1"/>
</dbReference>
<keyword evidence="4 5" id="KW-0143">Chaperone</keyword>
<evidence type="ECO:0000259" key="7">
    <source>
        <dbReference type="Pfam" id="PF01782"/>
    </source>
</evidence>
<dbReference type="InterPro" id="IPR002676">
    <property type="entry name" value="RimM_N"/>
</dbReference>
<dbReference type="PANTHER" id="PTHR33692:SF1">
    <property type="entry name" value="RIBOSOME MATURATION FACTOR RIMM"/>
    <property type="match status" value="1"/>
</dbReference>
<comment type="subunit">
    <text evidence="5">Binds ribosomal protein uS19.</text>
</comment>
<feature type="region of interest" description="Disordered" evidence="6">
    <location>
        <begin position="183"/>
        <end position="204"/>
    </location>
</feature>
<comment type="similarity">
    <text evidence="5">Belongs to the RimM family.</text>
</comment>
<dbReference type="Gene3D" id="2.30.30.240">
    <property type="entry name" value="PRC-barrel domain"/>
    <property type="match status" value="1"/>
</dbReference>
<dbReference type="EMBL" id="CP006585">
    <property type="protein sequence ID" value="AGW14835.1"/>
    <property type="molecule type" value="Genomic_DNA"/>
</dbReference>
<organism evidence="9 10">
    <name type="scientific">Megalodesulfovibrio gigas (strain ATCC 19364 / DSM 1382 / NCIMB 9332 / VKM B-1759)</name>
    <name type="common">Desulfovibrio gigas</name>
    <dbReference type="NCBI Taxonomy" id="1121448"/>
    <lineage>
        <taxon>Bacteria</taxon>
        <taxon>Pseudomonadati</taxon>
        <taxon>Thermodesulfobacteriota</taxon>
        <taxon>Desulfovibrionia</taxon>
        <taxon>Desulfovibrionales</taxon>
        <taxon>Desulfovibrionaceae</taxon>
        <taxon>Megalodesulfovibrio</taxon>
    </lineage>
</organism>
<dbReference type="Pfam" id="PF01782">
    <property type="entry name" value="RimM"/>
    <property type="match status" value="1"/>
</dbReference>
<evidence type="ECO:0000256" key="2">
    <source>
        <dbReference type="ARBA" id="ARBA00022517"/>
    </source>
</evidence>
<dbReference type="AlphaFoldDB" id="T2GE17"/>
<dbReference type="STRING" id="1121448.DGI_3121"/>
<dbReference type="KEGG" id="dgg:DGI_3121"/>
<evidence type="ECO:0000256" key="3">
    <source>
        <dbReference type="ARBA" id="ARBA00022552"/>
    </source>
</evidence>
<keyword evidence="2 5" id="KW-0690">Ribosome biogenesis</keyword>
<evidence type="ECO:0000256" key="1">
    <source>
        <dbReference type="ARBA" id="ARBA00022490"/>
    </source>
</evidence>
<dbReference type="InterPro" id="IPR011961">
    <property type="entry name" value="RimM"/>
</dbReference>
<feature type="compositionally biased region" description="Basic and acidic residues" evidence="6">
    <location>
        <begin position="185"/>
        <end position="195"/>
    </location>
</feature>
<comment type="domain">
    <text evidence="5">The PRC barrel domain binds ribosomal protein uS19.</text>
</comment>